<dbReference type="PROSITE" id="PS01124">
    <property type="entry name" value="HTH_ARAC_FAMILY_2"/>
    <property type="match status" value="1"/>
</dbReference>
<organism evidence="5 6">
    <name type="scientific">Magnetospirillum sulfuroxidans</name>
    <dbReference type="NCBI Taxonomy" id="611300"/>
    <lineage>
        <taxon>Bacteria</taxon>
        <taxon>Pseudomonadati</taxon>
        <taxon>Pseudomonadota</taxon>
        <taxon>Alphaproteobacteria</taxon>
        <taxon>Rhodospirillales</taxon>
        <taxon>Rhodospirillaceae</taxon>
        <taxon>Magnetospirillum</taxon>
    </lineage>
</organism>
<keyword evidence="2" id="KW-0238">DNA-binding</keyword>
<dbReference type="RefSeq" id="WP_211546724.1">
    <property type="nucleotide sequence ID" value="NZ_JAGTUF010000003.1"/>
</dbReference>
<proteinExistence type="predicted"/>
<dbReference type="Gene3D" id="1.10.10.60">
    <property type="entry name" value="Homeodomain-like"/>
    <property type="match status" value="1"/>
</dbReference>
<evidence type="ECO:0000256" key="2">
    <source>
        <dbReference type="ARBA" id="ARBA00023125"/>
    </source>
</evidence>
<feature type="domain" description="HTH araC/xylS-type" evidence="4">
    <location>
        <begin position="186"/>
        <end position="283"/>
    </location>
</feature>
<protein>
    <submittedName>
        <fullName evidence="5">AraC family transcriptional regulator</fullName>
    </submittedName>
</protein>
<keyword evidence="6" id="KW-1185">Reference proteome</keyword>
<keyword evidence="1" id="KW-0805">Transcription regulation</keyword>
<comment type="caution">
    <text evidence="5">The sequence shown here is derived from an EMBL/GenBank/DDBJ whole genome shotgun (WGS) entry which is preliminary data.</text>
</comment>
<dbReference type="InterPro" id="IPR050204">
    <property type="entry name" value="AraC_XylS_family_regulators"/>
</dbReference>
<sequence>MSTIETCHNLSVDRLAGILHRVRVSARVFHTGPLAAPARFSDDMEGAGHLHVLRHGKLRLTDHGGNVHDIAAPAAILLARPRPHDLCGLNGGADLACATVDLGGTANPLIRALPPILVMPLNDGGQGSQLAAILDLLFVEANQRHCGHQVIMDRLAEAAIVHILRQSMDTPSGLGLLAGLAHPHLALALTAMHDNPERDWTLETLADSAGLSRSVFAETFHQVVGQPPGQYLSGWRMLLARAALERGTSLKRVAQEVGYASPAALSRAFSRHFGASARDLLKAGR</sequence>
<evidence type="ECO:0000313" key="5">
    <source>
        <dbReference type="EMBL" id="MBR9971197.1"/>
    </source>
</evidence>
<dbReference type="Pfam" id="PF12833">
    <property type="entry name" value="HTH_18"/>
    <property type="match status" value="1"/>
</dbReference>
<dbReference type="InterPro" id="IPR018060">
    <property type="entry name" value="HTH_AraC"/>
</dbReference>
<dbReference type="PROSITE" id="PS00041">
    <property type="entry name" value="HTH_ARAC_FAMILY_1"/>
    <property type="match status" value="1"/>
</dbReference>
<name>A0ABS5I9V4_9PROT</name>
<keyword evidence="3" id="KW-0804">Transcription</keyword>
<reference evidence="5 6" key="1">
    <citation type="submission" date="2021-04" db="EMBL/GenBank/DDBJ databases">
        <title>Magnetospirillum sulfuroxidans sp. nov., a facultative chemolithoautotrophic sulfur-oxidizing alphaproteobacterium isolated from freshwater sediment and proposals for Paramagetospirillum gen. nov., and Magnetospirillaceae fam. nov.</title>
        <authorList>
            <person name="Koziaeva V."/>
            <person name="Geelhoed J.S."/>
            <person name="Sorokin D.Y."/>
            <person name="Grouzdev D.S."/>
        </authorList>
    </citation>
    <scope>NUCLEOTIDE SEQUENCE [LARGE SCALE GENOMIC DNA]</scope>
    <source>
        <strain evidence="5 6">J10</strain>
    </source>
</reference>
<dbReference type="InterPro" id="IPR032783">
    <property type="entry name" value="AraC_lig"/>
</dbReference>
<dbReference type="SMART" id="SM00342">
    <property type="entry name" value="HTH_ARAC"/>
    <property type="match status" value="1"/>
</dbReference>
<evidence type="ECO:0000259" key="4">
    <source>
        <dbReference type="PROSITE" id="PS01124"/>
    </source>
</evidence>
<evidence type="ECO:0000313" key="6">
    <source>
        <dbReference type="Proteomes" id="UP000680714"/>
    </source>
</evidence>
<dbReference type="SUPFAM" id="SSF46689">
    <property type="entry name" value="Homeodomain-like"/>
    <property type="match status" value="2"/>
</dbReference>
<dbReference type="InterPro" id="IPR018062">
    <property type="entry name" value="HTH_AraC-typ_CS"/>
</dbReference>
<evidence type="ECO:0000256" key="3">
    <source>
        <dbReference type="ARBA" id="ARBA00023163"/>
    </source>
</evidence>
<dbReference type="Proteomes" id="UP000680714">
    <property type="component" value="Unassembled WGS sequence"/>
</dbReference>
<evidence type="ECO:0000256" key="1">
    <source>
        <dbReference type="ARBA" id="ARBA00023015"/>
    </source>
</evidence>
<dbReference type="InterPro" id="IPR009057">
    <property type="entry name" value="Homeodomain-like_sf"/>
</dbReference>
<dbReference type="PANTHER" id="PTHR46796:SF7">
    <property type="entry name" value="ARAC FAMILY TRANSCRIPTIONAL REGULATOR"/>
    <property type="match status" value="1"/>
</dbReference>
<gene>
    <name evidence="5" type="ORF">KEC16_05685</name>
</gene>
<accession>A0ABS5I9V4</accession>
<dbReference type="Pfam" id="PF12852">
    <property type="entry name" value="Cupin_6"/>
    <property type="match status" value="1"/>
</dbReference>
<dbReference type="PANTHER" id="PTHR46796">
    <property type="entry name" value="HTH-TYPE TRANSCRIPTIONAL ACTIVATOR RHAS-RELATED"/>
    <property type="match status" value="1"/>
</dbReference>
<dbReference type="EMBL" id="JAGTUF010000003">
    <property type="protein sequence ID" value="MBR9971197.1"/>
    <property type="molecule type" value="Genomic_DNA"/>
</dbReference>